<reference evidence="2 3" key="1">
    <citation type="submission" date="2014-12" db="EMBL/GenBank/DDBJ databases">
        <title>16Stimator: statistical estimation of ribosomal gene copy numbers from draft genome assemblies.</title>
        <authorList>
            <person name="Perisin M.A."/>
            <person name="Vetter M."/>
            <person name="Gilbert J.A."/>
            <person name="Bergelson J."/>
        </authorList>
    </citation>
    <scope>NUCLEOTIDE SEQUENCE [LARGE SCALE GENOMIC DNA]</scope>
    <source>
        <strain evidence="2 3">MEDvA23</strain>
    </source>
</reference>
<organism evidence="2 3">
    <name type="scientific">Variovorax paradoxus</name>
    <dbReference type="NCBI Taxonomy" id="34073"/>
    <lineage>
        <taxon>Bacteria</taxon>
        <taxon>Pseudomonadati</taxon>
        <taxon>Pseudomonadota</taxon>
        <taxon>Betaproteobacteria</taxon>
        <taxon>Burkholderiales</taxon>
        <taxon>Comamonadaceae</taxon>
        <taxon>Variovorax</taxon>
    </lineage>
</organism>
<sequence length="500" mass="54762">MDTHRVRRLRWRASASDPAEAFALRRLLREQGEICEAALDRAFDKAVPPNEVWHLPRLALDVRLADLRGLPAAELSERIEAAVRAALAAAERPVTRDARTVEAGHERGSGKPPATPPFPEADIVLSQRSTALEARQALKHYMANGLLPWTLAGLAPEEAQRVLAEAAMRAAESVACGADPLRAVLPEATEARAAFGALLRWLPLLPAALRRRLLAVHWPSQPLSPATLERWRAWIDDDAVDRIEWQAVWLAASLGTDALRELVVQQRAVAGAPPFLASLQEALVGRANTRRTARAPSVAEGTKTSAAPATEQPHHPAQKHPVESDSATTAEPLLVPLAGLVMLHPWLPRLLAGCGVLDEGGKEIVPAEFPRACALLHALACDDAPIAEHQLPFIKLLLGRPPDEPLDAALPALSLADCEEVDALLIAVRDHWSALRGTGIEGLRLSFLQRRGLLSRDDGAWHLRMQSEAFDMLMAMLPWRIEQVRLPWMRRLLVVEWPTP</sequence>
<comment type="caution">
    <text evidence="2">The sequence shown here is derived from an EMBL/GenBank/DDBJ whole genome shotgun (WGS) entry which is preliminary data.</text>
</comment>
<feature type="compositionally biased region" description="Basic and acidic residues" evidence="1">
    <location>
        <begin position="94"/>
        <end position="109"/>
    </location>
</feature>
<dbReference type="OrthoDB" id="499748at2"/>
<evidence type="ECO:0000256" key="1">
    <source>
        <dbReference type="SAM" id="MobiDB-lite"/>
    </source>
</evidence>
<protein>
    <submittedName>
        <fullName evidence="2">Uncharacterized protein</fullName>
    </submittedName>
</protein>
<dbReference type="EMBL" id="JXQQ01000005">
    <property type="protein sequence ID" value="KIQ36818.1"/>
    <property type="molecule type" value="Genomic_DNA"/>
</dbReference>
<dbReference type="RefSeq" id="WP_042576989.1">
    <property type="nucleotide sequence ID" value="NZ_JXQQ01000005.1"/>
</dbReference>
<dbReference type="AlphaFoldDB" id="A0A0D0M4H7"/>
<gene>
    <name evidence="2" type="ORF">RT97_01360</name>
</gene>
<feature type="region of interest" description="Disordered" evidence="1">
    <location>
        <begin position="94"/>
        <end position="118"/>
    </location>
</feature>
<proteinExistence type="predicted"/>
<dbReference type="Proteomes" id="UP000032067">
    <property type="component" value="Unassembled WGS sequence"/>
</dbReference>
<feature type="region of interest" description="Disordered" evidence="1">
    <location>
        <begin position="290"/>
        <end position="327"/>
    </location>
</feature>
<dbReference type="InterPro" id="IPR045538">
    <property type="entry name" value="CIS_TMP"/>
</dbReference>
<accession>A0A0D0M4H7</accession>
<dbReference type="Pfam" id="PF19268">
    <property type="entry name" value="CIS_TMP"/>
    <property type="match status" value="1"/>
</dbReference>
<evidence type="ECO:0000313" key="2">
    <source>
        <dbReference type="EMBL" id="KIQ36818.1"/>
    </source>
</evidence>
<evidence type="ECO:0000313" key="3">
    <source>
        <dbReference type="Proteomes" id="UP000032067"/>
    </source>
</evidence>
<name>A0A0D0M4H7_VARPD</name>